<protein>
    <submittedName>
        <fullName evidence="1">Uncharacterized protein</fullName>
    </submittedName>
</protein>
<evidence type="ECO:0000313" key="1">
    <source>
        <dbReference type="EMBL" id="KAL1248350.1"/>
    </source>
</evidence>
<dbReference type="EMBL" id="JAYMGO010000024">
    <property type="protein sequence ID" value="KAL1248350.1"/>
    <property type="molecule type" value="Genomic_DNA"/>
</dbReference>
<organism evidence="1 2">
    <name type="scientific">Cirrhinus molitorella</name>
    <name type="common">mud carp</name>
    <dbReference type="NCBI Taxonomy" id="172907"/>
    <lineage>
        <taxon>Eukaryota</taxon>
        <taxon>Metazoa</taxon>
        <taxon>Chordata</taxon>
        <taxon>Craniata</taxon>
        <taxon>Vertebrata</taxon>
        <taxon>Euteleostomi</taxon>
        <taxon>Actinopterygii</taxon>
        <taxon>Neopterygii</taxon>
        <taxon>Teleostei</taxon>
        <taxon>Ostariophysi</taxon>
        <taxon>Cypriniformes</taxon>
        <taxon>Cyprinidae</taxon>
        <taxon>Labeoninae</taxon>
        <taxon>Labeonini</taxon>
        <taxon>Cirrhinus</taxon>
    </lineage>
</organism>
<sequence>MINRLEVSPLFRACISTAFSNSTTHPTTGTFGLNDKILKRTPVQKLHSISIQKMAAPENTGPNCSITNEGFTVPCMSSSEVQACIKMLKSQQGTSQPGVEEREVIACTCRLLLCRGSKFKSRSACLPHGSSSSKMLFFLPAPCLLYHRY</sequence>
<comment type="caution">
    <text evidence="1">The sequence shown here is derived from an EMBL/GenBank/DDBJ whole genome shotgun (WGS) entry which is preliminary data.</text>
</comment>
<dbReference type="Proteomes" id="UP001558613">
    <property type="component" value="Unassembled WGS sequence"/>
</dbReference>
<gene>
    <name evidence="1" type="ORF">QQF64_021668</name>
</gene>
<name>A0ABR3L7H6_9TELE</name>
<evidence type="ECO:0000313" key="2">
    <source>
        <dbReference type="Proteomes" id="UP001558613"/>
    </source>
</evidence>
<keyword evidence="2" id="KW-1185">Reference proteome</keyword>
<reference evidence="1 2" key="1">
    <citation type="submission" date="2023-09" db="EMBL/GenBank/DDBJ databases">
        <authorList>
            <person name="Wang M."/>
        </authorList>
    </citation>
    <scope>NUCLEOTIDE SEQUENCE [LARGE SCALE GENOMIC DNA]</scope>
    <source>
        <strain evidence="1">GT-2023</strain>
        <tissue evidence="1">Liver</tissue>
    </source>
</reference>
<proteinExistence type="predicted"/>
<accession>A0ABR3L7H6</accession>